<reference evidence="1 2" key="1">
    <citation type="submission" date="2019-06" db="EMBL/GenBank/DDBJ databases">
        <title>Sorghum-associated microbial communities from plants grown in Nebraska, USA.</title>
        <authorList>
            <person name="Schachtman D."/>
        </authorList>
    </citation>
    <scope>NUCLEOTIDE SEQUENCE [LARGE SCALE GENOMIC DNA]</scope>
    <source>
        <strain evidence="1 2">1225</strain>
    </source>
</reference>
<name>A0A561PVY0_9HYPH</name>
<dbReference type="Proteomes" id="UP000320653">
    <property type="component" value="Unassembled WGS sequence"/>
</dbReference>
<protein>
    <submittedName>
        <fullName evidence="1">Uncharacterized protein</fullName>
    </submittedName>
</protein>
<proteinExistence type="predicted"/>
<dbReference type="AlphaFoldDB" id="A0A561PVY0"/>
<sequence length="47" mass="5507">MISRALRELRAAYQFVYDVRLGADLGYDWPSAVKFAWSVWGWQEARA</sequence>
<evidence type="ECO:0000313" key="2">
    <source>
        <dbReference type="Proteomes" id="UP000320653"/>
    </source>
</evidence>
<accession>A0A561PVY0</accession>
<gene>
    <name evidence="1" type="ORF">FHW37_1249</name>
</gene>
<evidence type="ECO:0000313" key="1">
    <source>
        <dbReference type="EMBL" id="TWF42208.1"/>
    </source>
</evidence>
<dbReference type="EMBL" id="VIWP01000024">
    <property type="protein sequence ID" value="TWF42208.1"/>
    <property type="molecule type" value="Genomic_DNA"/>
</dbReference>
<dbReference type="RefSeq" id="WP_186458531.1">
    <property type="nucleotide sequence ID" value="NZ_VIWP01000024.1"/>
</dbReference>
<organism evidence="1 2">
    <name type="scientific">Neorhizobium alkalisoli</name>
    <dbReference type="NCBI Taxonomy" id="528178"/>
    <lineage>
        <taxon>Bacteria</taxon>
        <taxon>Pseudomonadati</taxon>
        <taxon>Pseudomonadota</taxon>
        <taxon>Alphaproteobacteria</taxon>
        <taxon>Hyphomicrobiales</taxon>
        <taxon>Rhizobiaceae</taxon>
        <taxon>Rhizobium/Agrobacterium group</taxon>
        <taxon>Neorhizobium</taxon>
    </lineage>
</organism>
<keyword evidence="2" id="KW-1185">Reference proteome</keyword>
<comment type="caution">
    <text evidence="1">The sequence shown here is derived from an EMBL/GenBank/DDBJ whole genome shotgun (WGS) entry which is preliminary data.</text>
</comment>